<name>A0A9D2A8Z5_9LACO</name>
<dbReference type="Pfam" id="PF06949">
    <property type="entry name" value="DUF1292"/>
    <property type="match status" value="1"/>
</dbReference>
<comment type="caution">
    <text evidence="3">The sequence shown here is derived from an EMBL/GenBank/DDBJ whole genome shotgun (WGS) entry which is preliminary data.</text>
</comment>
<dbReference type="PANTHER" id="PTHR40066:SF1">
    <property type="entry name" value="UPF0473 PROTEIN CBO2561_CLC_2432"/>
    <property type="match status" value="1"/>
</dbReference>
<sequence>MSKKEQNQNDNLITLVDDQGNESLYEILFTFESEDYGKSYILLIPAGSEPEEQVDVLAFSFNPNEDGDATDAELYDIESDEEWDMVEGVLDTFLNDENMQ</sequence>
<reference evidence="3" key="1">
    <citation type="journal article" date="2021" name="PeerJ">
        <title>Extensive microbial diversity within the chicken gut microbiome revealed by metagenomics and culture.</title>
        <authorList>
            <person name="Gilroy R."/>
            <person name="Ravi A."/>
            <person name="Getino M."/>
            <person name="Pursley I."/>
            <person name="Horton D.L."/>
            <person name="Alikhan N.F."/>
            <person name="Baker D."/>
            <person name="Gharbi K."/>
            <person name="Hall N."/>
            <person name="Watson M."/>
            <person name="Adriaenssens E.M."/>
            <person name="Foster-Nyarko E."/>
            <person name="Jarju S."/>
            <person name="Secka A."/>
            <person name="Antonio M."/>
            <person name="Oren A."/>
            <person name="Chaudhuri R.R."/>
            <person name="La Ragione R."/>
            <person name="Hildebrand F."/>
            <person name="Pallen M.J."/>
        </authorList>
    </citation>
    <scope>NUCLEOTIDE SEQUENCE</scope>
    <source>
        <strain evidence="3">6627</strain>
    </source>
</reference>
<evidence type="ECO:0000256" key="2">
    <source>
        <dbReference type="HAMAP-Rule" id="MF_01448"/>
    </source>
</evidence>
<dbReference type="HAMAP" id="MF_01448">
    <property type="entry name" value="UPF0473"/>
    <property type="match status" value="1"/>
</dbReference>
<evidence type="ECO:0000256" key="1">
    <source>
        <dbReference type="ARBA" id="ARBA00008439"/>
    </source>
</evidence>
<dbReference type="InterPro" id="IPR009711">
    <property type="entry name" value="UPF0473"/>
</dbReference>
<dbReference type="AlphaFoldDB" id="A0A9D2A8Z5"/>
<accession>A0A9D2A8Z5</accession>
<organism evidence="3 4">
    <name type="scientific">Candidatus Ligilactobacillus excrementigallinarum</name>
    <dbReference type="NCBI Taxonomy" id="2838641"/>
    <lineage>
        <taxon>Bacteria</taxon>
        <taxon>Bacillati</taxon>
        <taxon>Bacillota</taxon>
        <taxon>Bacilli</taxon>
        <taxon>Lactobacillales</taxon>
        <taxon>Lactobacillaceae</taxon>
        <taxon>Ligilactobacillus</taxon>
    </lineage>
</organism>
<gene>
    <name evidence="3" type="ORF">H9861_00650</name>
</gene>
<proteinExistence type="inferred from homology"/>
<dbReference type="EMBL" id="DXFP01000006">
    <property type="protein sequence ID" value="HIX01253.1"/>
    <property type="molecule type" value="Genomic_DNA"/>
</dbReference>
<comment type="similarity">
    <text evidence="1 2">Belongs to the UPF0473 family.</text>
</comment>
<dbReference type="PANTHER" id="PTHR40066">
    <property type="entry name" value="UPF0473 PROTEIN CBO2561/CLC_2432"/>
    <property type="match status" value="1"/>
</dbReference>
<reference evidence="3" key="2">
    <citation type="submission" date="2021-04" db="EMBL/GenBank/DDBJ databases">
        <authorList>
            <person name="Gilroy R."/>
        </authorList>
    </citation>
    <scope>NUCLEOTIDE SEQUENCE</scope>
    <source>
        <strain evidence="3">6627</strain>
    </source>
</reference>
<dbReference type="NCBIfam" id="NF010215">
    <property type="entry name" value="PRK13678.1-2"/>
    <property type="match status" value="1"/>
</dbReference>
<dbReference type="NCBIfam" id="NF010217">
    <property type="entry name" value="PRK13678.1-4"/>
    <property type="match status" value="1"/>
</dbReference>
<protein>
    <recommendedName>
        <fullName evidence="2">UPF0473 protein H9861_00650</fullName>
    </recommendedName>
</protein>
<dbReference type="Proteomes" id="UP000823963">
    <property type="component" value="Unassembled WGS sequence"/>
</dbReference>
<evidence type="ECO:0000313" key="4">
    <source>
        <dbReference type="Proteomes" id="UP000823963"/>
    </source>
</evidence>
<evidence type="ECO:0000313" key="3">
    <source>
        <dbReference type="EMBL" id="HIX01253.1"/>
    </source>
</evidence>